<evidence type="ECO:0000313" key="2">
    <source>
        <dbReference type="EMBL" id="KAB8292077.1"/>
    </source>
</evidence>
<organism evidence="2 3">
    <name type="scientific">Monilinia laxa</name>
    <name type="common">Brown rot fungus</name>
    <name type="synonym">Sclerotinia laxa</name>
    <dbReference type="NCBI Taxonomy" id="61186"/>
    <lineage>
        <taxon>Eukaryota</taxon>
        <taxon>Fungi</taxon>
        <taxon>Dikarya</taxon>
        <taxon>Ascomycota</taxon>
        <taxon>Pezizomycotina</taxon>
        <taxon>Leotiomycetes</taxon>
        <taxon>Helotiales</taxon>
        <taxon>Sclerotiniaceae</taxon>
        <taxon>Monilinia</taxon>
    </lineage>
</organism>
<evidence type="ECO:0000256" key="1">
    <source>
        <dbReference type="SAM" id="MobiDB-lite"/>
    </source>
</evidence>
<dbReference type="EMBL" id="VIGI01000013">
    <property type="protein sequence ID" value="KAB8292077.1"/>
    <property type="molecule type" value="Genomic_DNA"/>
</dbReference>
<name>A0A5N6JU19_MONLA</name>
<reference evidence="2 3" key="1">
    <citation type="submission" date="2019-06" db="EMBL/GenBank/DDBJ databases">
        <title>Genome Sequence of the Brown Rot Fungal Pathogen Monilinia laxa.</title>
        <authorList>
            <person name="De Miccolis Angelini R.M."/>
            <person name="Landi L."/>
            <person name="Abate D."/>
            <person name="Pollastro S."/>
            <person name="Romanazzi G."/>
            <person name="Faretra F."/>
        </authorList>
    </citation>
    <scope>NUCLEOTIDE SEQUENCE [LARGE SCALE GENOMIC DNA]</scope>
    <source>
        <strain evidence="2 3">Mlax316</strain>
    </source>
</reference>
<gene>
    <name evidence="2" type="ORF">EYC80_007823</name>
</gene>
<accession>A0A5N6JU19</accession>
<evidence type="ECO:0000313" key="3">
    <source>
        <dbReference type="Proteomes" id="UP000326757"/>
    </source>
</evidence>
<keyword evidence="3" id="KW-1185">Reference proteome</keyword>
<feature type="compositionally biased region" description="Polar residues" evidence="1">
    <location>
        <begin position="307"/>
        <end position="327"/>
    </location>
</feature>
<feature type="compositionally biased region" description="Polar residues" evidence="1">
    <location>
        <begin position="276"/>
        <end position="299"/>
    </location>
</feature>
<dbReference type="OrthoDB" id="5395975at2759"/>
<proteinExistence type="predicted"/>
<dbReference type="AlphaFoldDB" id="A0A5N6JU19"/>
<comment type="caution">
    <text evidence="2">The sequence shown here is derived from an EMBL/GenBank/DDBJ whole genome shotgun (WGS) entry which is preliminary data.</text>
</comment>
<feature type="region of interest" description="Disordered" evidence="1">
    <location>
        <begin position="375"/>
        <end position="394"/>
    </location>
</feature>
<dbReference type="Proteomes" id="UP000326757">
    <property type="component" value="Unassembled WGS sequence"/>
</dbReference>
<protein>
    <submittedName>
        <fullName evidence="2">Uncharacterized protein</fullName>
    </submittedName>
</protein>
<sequence>MAHTTRENVEILVHTSAPSQGQDDARYRAFARAYLNFENATSLQLQEDPQAIRENQEELDVQSQDKPLQFTQEYDENASYCPPTQDPETNPGAYKNEITEEELSDLMESPQLSFRGVLDNRNSPMFRTRSRTAVYAGMQSGYQMPRPSQFRSSLSSQRQISSVIEDSLFGNSRTLPEFSSPTRILEHNLQQGQSTQDYPDMSRISQITDESSLSLEVPQAIPVSISSRDEALVNLKLASSLSSTSYQPISPPRRQNKTRYRQVSPISGPLADPSYPINSGTFNKSITSRPPADTSNRRPIQNKETEATTGFPNEDINSARISKSRPVSGTPEIPETSSASPRYANGKRRRVEFPSSIDKSPKRVKLIITDITAETSSAPLPPPQIRSTSHSPETPLISISMPPMSSSPSPDSMATCTIPQFIPPTSSEDLTPAKLITPSLKLLNSVPGLPRVFNPTSQTRACLPFERGYWLIDTRALDRKELLWSYLLTHISGGHSGWGVSAERSKDWNSIRVNCWGGVIKEIYLLLYIGCDGKMRGRYACWKDGAGETVISWT</sequence>
<feature type="region of interest" description="Disordered" evidence="1">
    <location>
        <begin position="242"/>
        <end position="358"/>
    </location>
</feature>